<dbReference type="EMBL" id="DF845005">
    <property type="protein sequence ID" value="GAT48892.1"/>
    <property type="molecule type" value="Genomic_DNA"/>
</dbReference>
<evidence type="ECO:0000313" key="2">
    <source>
        <dbReference type="Proteomes" id="UP000815677"/>
    </source>
</evidence>
<reference evidence="1" key="1">
    <citation type="submission" date="2014-09" db="EMBL/GenBank/DDBJ databases">
        <title>Genome sequence of the luminous mushroom Mycena chlorophos for searching fungal bioluminescence genes.</title>
        <authorList>
            <person name="Tanaka Y."/>
            <person name="Kasuga D."/>
            <person name="Oba Y."/>
            <person name="Hase S."/>
            <person name="Sato K."/>
            <person name="Oba Y."/>
            <person name="Sakakibara Y."/>
        </authorList>
    </citation>
    <scope>NUCLEOTIDE SEQUENCE</scope>
</reference>
<protein>
    <submittedName>
        <fullName evidence="1">Uncharacterized protein</fullName>
    </submittedName>
</protein>
<gene>
    <name evidence="1" type="ORF">MCHLO_06260</name>
</gene>
<dbReference type="Proteomes" id="UP000815677">
    <property type="component" value="Unassembled WGS sequence"/>
</dbReference>
<evidence type="ECO:0000313" key="1">
    <source>
        <dbReference type="EMBL" id="GAT48892.1"/>
    </source>
</evidence>
<keyword evidence="2" id="KW-1185">Reference proteome</keyword>
<accession>A0ABQ0LEE0</accession>
<organism evidence="1 2">
    <name type="scientific">Mycena chlorophos</name>
    <name type="common">Agaric fungus</name>
    <name type="synonym">Agaricus chlorophos</name>
    <dbReference type="NCBI Taxonomy" id="658473"/>
    <lineage>
        <taxon>Eukaryota</taxon>
        <taxon>Fungi</taxon>
        <taxon>Dikarya</taxon>
        <taxon>Basidiomycota</taxon>
        <taxon>Agaricomycotina</taxon>
        <taxon>Agaricomycetes</taxon>
        <taxon>Agaricomycetidae</taxon>
        <taxon>Agaricales</taxon>
        <taxon>Marasmiineae</taxon>
        <taxon>Mycenaceae</taxon>
        <taxon>Mycena</taxon>
    </lineage>
</organism>
<name>A0ABQ0LEE0_MYCCL</name>
<proteinExistence type="predicted"/>
<sequence length="87" mass="9246">MSASTTQAEDPLDMKACCATTPEASPIIDDLSQEELALEAIFEKGFDFDGVFALSERYTLAQAPNPCLFVGYLGTVGLPLSARDAQA</sequence>